<dbReference type="InterPro" id="IPR014756">
    <property type="entry name" value="Ig_E-set"/>
</dbReference>
<dbReference type="Proteomes" id="UP000076078">
    <property type="component" value="Unassembled WGS sequence"/>
</dbReference>
<dbReference type="InterPro" id="IPR004302">
    <property type="entry name" value="Cellulose/chitin-bd_N"/>
</dbReference>
<sequence>MLKLVLVATILSLTIIQVSGHGYLTYPISRQIRCTSNNQNSIWWPENGDGIKDPQCKAAFQYVYNKYGGSADAARYQFVQKNEYSINIPDYAQGPSAMKARLPKSICSAGAVNKDVLFGDKSGMSIPYPWPATIIDGAGAGSKTINISFCATAVHAPNQWSFYVTKPGFNVATQEITWDNLELIQNYPTTQVPSTPTNNLCETSNAYNMAVTLPARYTNAVLVSVWQRVDPVGECFINCADYVFSGSNPTTSSTSSKPTTSSTTAAATTVSSTTGRPTNTTTSSTSSTTGTCMCPCACSA</sequence>
<accession>A0A151Z4X1</accession>
<evidence type="ECO:0000256" key="3">
    <source>
        <dbReference type="SAM" id="SignalP"/>
    </source>
</evidence>
<dbReference type="FunCoup" id="A0A151Z4X1">
    <property type="interactions" value="1"/>
</dbReference>
<dbReference type="PANTHER" id="PTHR34823:SF1">
    <property type="entry name" value="CHITIN-BINDING TYPE-4 DOMAIN-CONTAINING PROTEIN"/>
    <property type="match status" value="1"/>
</dbReference>
<organism evidence="5 6">
    <name type="scientific">Tieghemostelium lacteum</name>
    <name type="common">Slime mold</name>
    <name type="synonym">Dictyostelium lacteum</name>
    <dbReference type="NCBI Taxonomy" id="361077"/>
    <lineage>
        <taxon>Eukaryota</taxon>
        <taxon>Amoebozoa</taxon>
        <taxon>Evosea</taxon>
        <taxon>Eumycetozoa</taxon>
        <taxon>Dictyostelia</taxon>
        <taxon>Dictyosteliales</taxon>
        <taxon>Raperosteliaceae</taxon>
        <taxon>Tieghemostelium</taxon>
    </lineage>
</organism>
<evidence type="ECO:0000256" key="2">
    <source>
        <dbReference type="SAM" id="MobiDB-lite"/>
    </source>
</evidence>
<dbReference type="OMA" id="WWPENGD"/>
<feature type="signal peptide" evidence="3">
    <location>
        <begin position="1"/>
        <end position="20"/>
    </location>
</feature>
<protein>
    <submittedName>
        <fullName evidence="5">Fusolin</fullName>
    </submittedName>
</protein>
<evidence type="ECO:0000313" key="5">
    <source>
        <dbReference type="EMBL" id="KYQ89019.1"/>
    </source>
</evidence>
<dbReference type="Gene3D" id="2.70.50.50">
    <property type="entry name" value="chitin-binding protein cbp21"/>
    <property type="match status" value="1"/>
</dbReference>
<dbReference type="OrthoDB" id="17911at2759"/>
<proteinExistence type="predicted"/>
<evidence type="ECO:0000256" key="1">
    <source>
        <dbReference type="ARBA" id="ARBA00022729"/>
    </source>
</evidence>
<feature type="region of interest" description="Disordered" evidence="2">
    <location>
        <begin position="247"/>
        <end position="290"/>
    </location>
</feature>
<dbReference type="AlphaFoldDB" id="A0A151Z4X1"/>
<evidence type="ECO:0000259" key="4">
    <source>
        <dbReference type="Pfam" id="PF03067"/>
    </source>
</evidence>
<keyword evidence="6" id="KW-1185">Reference proteome</keyword>
<comment type="caution">
    <text evidence="5">The sequence shown here is derived from an EMBL/GenBank/DDBJ whole genome shotgun (WGS) entry which is preliminary data.</text>
</comment>
<dbReference type="PANTHER" id="PTHR34823">
    <property type="entry name" value="GLCNAC-BINDING PROTEIN A"/>
    <property type="match status" value="1"/>
</dbReference>
<feature type="domain" description="Chitin-binding type-4" evidence="4">
    <location>
        <begin position="21"/>
        <end position="241"/>
    </location>
</feature>
<dbReference type="EMBL" id="LODT01000042">
    <property type="protein sequence ID" value="KYQ89019.1"/>
    <property type="molecule type" value="Genomic_DNA"/>
</dbReference>
<gene>
    <name evidence="5" type="ORF">DLAC_10240</name>
</gene>
<dbReference type="InParanoid" id="A0A151Z4X1"/>
<keyword evidence="1 3" id="KW-0732">Signal</keyword>
<name>A0A151Z4X1_TIELA</name>
<dbReference type="InterPro" id="IPR051024">
    <property type="entry name" value="GlcNAc_Chitin_IntDeg"/>
</dbReference>
<feature type="compositionally biased region" description="Low complexity" evidence="2">
    <location>
        <begin position="250"/>
        <end position="290"/>
    </location>
</feature>
<dbReference type="Pfam" id="PF03067">
    <property type="entry name" value="LPMO_10"/>
    <property type="match status" value="1"/>
</dbReference>
<dbReference type="STRING" id="361077.A0A151Z4X1"/>
<reference evidence="5 6" key="1">
    <citation type="submission" date="2015-12" db="EMBL/GenBank/DDBJ databases">
        <title>Dictyostelia acquired genes for synthesis and detection of signals that induce cell-type specialization by lateral gene transfer from prokaryotes.</title>
        <authorList>
            <person name="Gloeckner G."/>
            <person name="Schaap P."/>
        </authorList>
    </citation>
    <scope>NUCLEOTIDE SEQUENCE [LARGE SCALE GENOMIC DNA]</scope>
    <source>
        <strain evidence="5 6">TK</strain>
    </source>
</reference>
<dbReference type="SUPFAM" id="SSF81296">
    <property type="entry name" value="E set domains"/>
    <property type="match status" value="1"/>
</dbReference>
<evidence type="ECO:0000313" key="6">
    <source>
        <dbReference type="Proteomes" id="UP000076078"/>
    </source>
</evidence>
<feature type="chain" id="PRO_5007592824" evidence="3">
    <location>
        <begin position="21"/>
        <end position="300"/>
    </location>
</feature>